<comment type="caution">
    <text evidence="1">The sequence shown here is derived from an EMBL/GenBank/DDBJ whole genome shotgun (WGS) entry which is preliminary data.</text>
</comment>
<evidence type="ECO:0000313" key="1">
    <source>
        <dbReference type="EMBL" id="GHF72374.1"/>
    </source>
</evidence>
<dbReference type="Proteomes" id="UP000658656">
    <property type="component" value="Unassembled WGS sequence"/>
</dbReference>
<evidence type="ECO:0000313" key="2">
    <source>
        <dbReference type="Proteomes" id="UP000658656"/>
    </source>
</evidence>
<reference evidence="1" key="2">
    <citation type="submission" date="2020-09" db="EMBL/GenBank/DDBJ databases">
        <authorList>
            <person name="Sun Q."/>
            <person name="Zhou Y."/>
        </authorList>
    </citation>
    <scope>NUCLEOTIDE SEQUENCE</scope>
    <source>
        <strain evidence="1">CGMCC 4.7679</strain>
    </source>
</reference>
<name>A0A8H9IZ78_9PSEU</name>
<dbReference type="OrthoDB" id="3633127at2"/>
<sequence length="115" mass="12357">MTDYLTVTAPGATYTPLLIPITGDRLIHPADVPNDLARIVLRWGRHWVPQTLAARDHFAALGVAGGEPTRYSDELVTGWLFLPAEPDSLAAQVRSGELDVATALSVEAEVWPAVG</sequence>
<gene>
    <name evidence="1" type="ORF">GCM10017566_52810</name>
</gene>
<dbReference type="RefSeq" id="WP_145933150.1">
    <property type="nucleotide sequence ID" value="NZ_BNAV01000009.1"/>
</dbReference>
<proteinExistence type="predicted"/>
<protein>
    <submittedName>
        <fullName evidence="1">Uncharacterized protein</fullName>
    </submittedName>
</protein>
<keyword evidence="2" id="KW-1185">Reference proteome</keyword>
<dbReference type="EMBL" id="BNAV01000009">
    <property type="protein sequence ID" value="GHF72374.1"/>
    <property type="molecule type" value="Genomic_DNA"/>
</dbReference>
<dbReference type="AlphaFoldDB" id="A0A8H9IZ78"/>
<accession>A0A8H9IZ78</accession>
<organism evidence="1 2">
    <name type="scientific">Amycolatopsis bartoniae</name>
    <dbReference type="NCBI Taxonomy" id="941986"/>
    <lineage>
        <taxon>Bacteria</taxon>
        <taxon>Bacillati</taxon>
        <taxon>Actinomycetota</taxon>
        <taxon>Actinomycetes</taxon>
        <taxon>Pseudonocardiales</taxon>
        <taxon>Pseudonocardiaceae</taxon>
        <taxon>Amycolatopsis</taxon>
    </lineage>
</organism>
<reference evidence="1" key="1">
    <citation type="journal article" date="2014" name="Int. J. Syst. Evol. Microbiol.">
        <title>Complete genome sequence of Corynebacterium casei LMG S-19264T (=DSM 44701T), isolated from a smear-ripened cheese.</title>
        <authorList>
            <consortium name="US DOE Joint Genome Institute (JGI-PGF)"/>
            <person name="Walter F."/>
            <person name="Albersmeier A."/>
            <person name="Kalinowski J."/>
            <person name="Ruckert C."/>
        </authorList>
    </citation>
    <scope>NUCLEOTIDE SEQUENCE</scope>
    <source>
        <strain evidence="1">CGMCC 4.7679</strain>
    </source>
</reference>